<dbReference type="EMBL" id="SJCY01000001">
    <property type="protein sequence ID" value="TDG37540.1"/>
    <property type="molecule type" value="Genomic_DNA"/>
</dbReference>
<feature type="signal peptide" evidence="1">
    <location>
        <begin position="1"/>
        <end position="20"/>
    </location>
</feature>
<reference evidence="2 3" key="1">
    <citation type="submission" date="2019-02" db="EMBL/GenBank/DDBJ databases">
        <title>Pedobacter sp. nov., a novel speices isolated from soil of pinguins habitat in Antarcitica.</title>
        <authorList>
            <person name="He R.-H."/>
        </authorList>
    </citation>
    <scope>NUCLEOTIDE SEQUENCE [LARGE SCALE GENOMIC DNA]</scope>
    <source>
        <strain evidence="2 3">E01020</strain>
    </source>
</reference>
<evidence type="ECO:0000313" key="3">
    <source>
        <dbReference type="Proteomes" id="UP000295668"/>
    </source>
</evidence>
<dbReference type="OrthoDB" id="758308at2"/>
<protein>
    <submittedName>
        <fullName evidence="2">Uncharacterized protein</fullName>
    </submittedName>
</protein>
<sequence>MKNIKMPFLLLLLTFCCAFRGVAQTQKTGNLSDDSKVVYNLNEAKKLNGAYIITRSGDEKITLRGSYKDGNRIGNWYAFNDDGNLFLRYNYDQKKLLFLDTMSINRLSVEVITKNQDNKEKATIPVPIVSIDEYISLLGTEARRLILAENKNAEGILDVDLNSKIDAKGNVSYEVAYKADGIPVKKRLIISEKNFDIDWIPANYKGETYPSVFSVKAKINFSERASGEKRFTWMF</sequence>
<organism evidence="2 3">
    <name type="scientific">Pedobacter changchengzhani</name>
    <dbReference type="NCBI Taxonomy" id="2529274"/>
    <lineage>
        <taxon>Bacteria</taxon>
        <taxon>Pseudomonadati</taxon>
        <taxon>Bacteroidota</taxon>
        <taxon>Sphingobacteriia</taxon>
        <taxon>Sphingobacteriales</taxon>
        <taxon>Sphingobacteriaceae</taxon>
        <taxon>Pedobacter</taxon>
    </lineage>
</organism>
<dbReference type="Proteomes" id="UP000295668">
    <property type="component" value="Unassembled WGS sequence"/>
</dbReference>
<evidence type="ECO:0000313" key="2">
    <source>
        <dbReference type="EMBL" id="TDG37540.1"/>
    </source>
</evidence>
<keyword evidence="1" id="KW-0732">Signal</keyword>
<keyword evidence="3" id="KW-1185">Reference proteome</keyword>
<feature type="chain" id="PRO_5020853381" evidence="1">
    <location>
        <begin position="21"/>
        <end position="235"/>
    </location>
</feature>
<gene>
    <name evidence="2" type="ORF">EZJ43_00125</name>
</gene>
<dbReference type="AlphaFoldDB" id="A0A4R5MNX6"/>
<accession>A0A4R5MNX6</accession>
<comment type="caution">
    <text evidence="2">The sequence shown here is derived from an EMBL/GenBank/DDBJ whole genome shotgun (WGS) entry which is preliminary data.</text>
</comment>
<name>A0A4R5MNX6_9SPHI</name>
<dbReference type="RefSeq" id="WP_133260629.1">
    <property type="nucleotide sequence ID" value="NZ_SJCY01000001.1"/>
</dbReference>
<evidence type="ECO:0000256" key="1">
    <source>
        <dbReference type="SAM" id="SignalP"/>
    </source>
</evidence>
<proteinExistence type="predicted"/>